<dbReference type="EMBL" id="JBITLV010000001">
    <property type="protein sequence ID" value="MFI7586093.1"/>
    <property type="molecule type" value="Genomic_DNA"/>
</dbReference>
<dbReference type="Gene3D" id="3.40.50.300">
    <property type="entry name" value="P-loop containing nucleotide triphosphate hydrolases"/>
    <property type="match status" value="1"/>
</dbReference>
<proteinExistence type="predicted"/>
<organism evidence="3 4">
    <name type="scientific">Spongisporangium articulatum</name>
    <dbReference type="NCBI Taxonomy" id="3362603"/>
    <lineage>
        <taxon>Bacteria</taxon>
        <taxon>Bacillati</taxon>
        <taxon>Actinomycetota</taxon>
        <taxon>Actinomycetes</taxon>
        <taxon>Kineosporiales</taxon>
        <taxon>Kineosporiaceae</taxon>
        <taxon>Spongisporangium</taxon>
    </lineage>
</organism>
<evidence type="ECO:0000313" key="3">
    <source>
        <dbReference type="EMBL" id="MFI7586093.1"/>
    </source>
</evidence>
<dbReference type="RefSeq" id="WP_398275129.1">
    <property type="nucleotide sequence ID" value="NZ_JBITLV010000001.1"/>
</dbReference>
<feature type="domain" description="CobQ/CobB/MinD/ParA nucleotide binding" evidence="2">
    <location>
        <begin position="135"/>
        <end position="346"/>
    </location>
</feature>
<reference evidence="3 4" key="1">
    <citation type="submission" date="2024-10" db="EMBL/GenBank/DDBJ databases">
        <title>The Natural Products Discovery Center: Release of the First 8490 Sequenced Strains for Exploring Actinobacteria Biosynthetic Diversity.</title>
        <authorList>
            <person name="Kalkreuter E."/>
            <person name="Kautsar S.A."/>
            <person name="Yang D."/>
            <person name="Bader C.D."/>
            <person name="Teijaro C.N."/>
            <person name="Fluegel L."/>
            <person name="Davis C.M."/>
            <person name="Simpson J.R."/>
            <person name="Lauterbach L."/>
            <person name="Steele A.D."/>
            <person name="Gui C."/>
            <person name="Meng S."/>
            <person name="Li G."/>
            <person name="Viehrig K."/>
            <person name="Ye F."/>
            <person name="Su P."/>
            <person name="Kiefer A.F."/>
            <person name="Nichols A."/>
            <person name="Cepeda A.J."/>
            <person name="Yan W."/>
            <person name="Fan B."/>
            <person name="Jiang Y."/>
            <person name="Adhikari A."/>
            <person name="Zheng C.-J."/>
            <person name="Schuster L."/>
            <person name="Cowan T.M."/>
            <person name="Smanski M.J."/>
            <person name="Chevrette M.G."/>
            <person name="De Carvalho L.P.S."/>
            <person name="Shen B."/>
        </authorList>
    </citation>
    <scope>NUCLEOTIDE SEQUENCE [LARGE SCALE GENOMIC DNA]</scope>
    <source>
        <strain evidence="3 4">NPDC049639</strain>
    </source>
</reference>
<keyword evidence="4" id="KW-1185">Reference proteome</keyword>
<evidence type="ECO:0000313" key="4">
    <source>
        <dbReference type="Proteomes" id="UP001612915"/>
    </source>
</evidence>
<dbReference type="SUPFAM" id="SSF52540">
    <property type="entry name" value="P-loop containing nucleoside triphosphate hydrolases"/>
    <property type="match status" value="1"/>
</dbReference>
<gene>
    <name evidence="3" type="ORF">ACIB24_03345</name>
</gene>
<accession>A0ABW8AIA1</accession>
<name>A0ABW8AIA1_9ACTN</name>
<dbReference type="InterPro" id="IPR002586">
    <property type="entry name" value="CobQ/CobB/MinD/ParA_Nub-bd_dom"/>
</dbReference>
<dbReference type="InterPro" id="IPR027417">
    <property type="entry name" value="P-loop_NTPase"/>
</dbReference>
<comment type="caution">
    <text evidence="3">The sequence shown here is derived from an EMBL/GenBank/DDBJ whole genome shotgun (WGS) entry which is preliminary data.</text>
</comment>
<dbReference type="Pfam" id="PF01656">
    <property type="entry name" value="CbiA"/>
    <property type="match status" value="1"/>
</dbReference>
<dbReference type="PANTHER" id="PTHR43384">
    <property type="entry name" value="SEPTUM SITE-DETERMINING PROTEIN MIND HOMOLOG, CHLOROPLASTIC-RELATED"/>
    <property type="match status" value="1"/>
</dbReference>
<protein>
    <submittedName>
        <fullName evidence="3">CpaE family protein</fullName>
    </submittedName>
</protein>
<evidence type="ECO:0000256" key="1">
    <source>
        <dbReference type="SAM" id="MobiDB-lite"/>
    </source>
</evidence>
<dbReference type="InterPro" id="IPR050625">
    <property type="entry name" value="ParA/MinD_ATPase"/>
</dbReference>
<feature type="region of interest" description="Disordered" evidence="1">
    <location>
        <begin position="367"/>
        <end position="397"/>
    </location>
</feature>
<sequence>MTLIIDPVHALADSLALALGDGLRAVESVTAAERDLELHPDELLVVIGPSIDVGEALRAVAVWQVDRPELGVVLLRRRVDVQLLTEALRAGVREVVVPDDLTAVVTAARRSLELSRLRAQSRRGPGRAEPSGRLVTVFSAKGGAGKTTISTNLAAALARDGARVCVLDLDLEFGDVAISMHLAPERTLLDVMPMAGQLDEQGLRSVITSGPVGLDALLAPPSPGEAGRIDPGVLPELIRVLRRMYDVIVVDTPPALSEPVLAAFDASDVTVLLATMDVPSLKNLRLALAAFDMLRHPSESRLVVLNRADAKVGLTRDDVERTLGARVDVEVPSSGDVPASLNRGELLVAQRPEHPFSVAVRSLASAVRAHDRPDPGVPAPRTPRRGLRALVGRGGAR</sequence>
<evidence type="ECO:0000259" key="2">
    <source>
        <dbReference type="Pfam" id="PF01656"/>
    </source>
</evidence>
<dbReference type="PANTHER" id="PTHR43384:SF13">
    <property type="entry name" value="SLR0110 PROTEIN"/>
    <property type="match status" value="1"/>
</dbReference>
<dbReference type="Proteomes" id="UP001612915">
    <property type="component" value="Unassembled WGS sequence"/>
</dbReference>